<dbReference type="Proteomes" id="UP000318571">
    <property type="component" value="Chromosome 2"/>
</dbReference>
<dbReference type="AlphaFoldDB" id="A0A553PE01"/>
<reference evidence="1 2" key="1">
    <citation type="journal article" date="2018" name="Nat. Ecol. Evol.">
        <title>Genomic signatures of mitonuclear coevolution across populations of Tigriopus californicus.</title>
        <authorList>
            <person name="Barreto F.S."/>
            <person name="Watson E.T."/>
            <person name="Lima T.G."/>
            <person name="Willett C.S."/>
            <person name="Edmands S."/>
            <person name="Li W."/>
            <person name="Burton R.S."/>
        </authorList>
    </citation>
    <scope>NUCLEOTIDE SEQUENCE [LARGE SCALE GENOMIC DNA]</scope>
    <source>
        <strain evidence="1 2">San Diego</strain>
    </source>
</reference>
<organism evidence="1 2">
    <name type="scientific">Tigriopus californicus</name>
    <name type="common">Marine copepod</name>
    <dbReference type="NCBI Taxonomy" id="6832"/>
    <lineage>
        <taxon>Eukaryota</taxon>
        <taxon>Metazoa</taxon>
        <taxon>Ecdysozoa</taxon>
        <taxon>Arthropoda</taxon>
        <taxon>Crustacea</taxon>
        <taxon>Multicrustacea</taxon>
        <taxon>Hexanauplia</taxon>
        <taxon>Copepoda</taxon>
        <taxon>Harpacticoida</taxon>
        <taxon>Harpacticidae</taxon>
        <taxon>Tigriopus</taxon>
    </lineage>
</organism>
<evidence type="ECO:0000313" key="1">
    <source>
        <dbReference type="EMBL" id="TRY75894.1"/>
    </source>
</evidence>
<keyword evidence="2" id="KW-1185">Reference proteome</keyword>
<comment type="caution">
    <text evidence="1">The sequence shown here is derived from an EMBL/GenBank/DDBJ whole genome shotgun (WGS) entry which is preliminary data.</text>
</comment>
<protein>
    <submittedName>
        <fullName evidence="1">Uncharacterized protein</fullName>
    </submittedName>
</protein>
<dbReference type="EMBL" id="VCGU01000005">
    <property type="protein sequence ID" value="TRY75894.1"/>
    <property type="molecule type" value="Genomic_DNA"/>
</dbReference>
<accession>A0A553PE01</accession>
<name>A0A553PE01_TIGCA</name>
<sequence length="162" mass="17981">MNSPRRVLTSVIFIEFSSTIARREDIAVLWSSLASFNSVFVADVLDKSDSWLIKSSALDLNSSKSVFDSSLPSISSSTTLPRFVKSPRSWDKILANVGNLLLELACGAISFVFKVDHCQFQFINPFAKILISLALLHVGHHQVHDLFLNTFHGGIHELLLPL</sequence>
<evidence type="ECO:0000313" key="2">
    <source>
        <dbReference type="Proteomes" id="UP000318571"/>
    </source>
</evidence>
<gene>
    <name evidence="1" type="ORF">TCAL_16840</name>
</gene>
<proteinExistence type="predicted"/>